<dbReference type="PANTHER" id="PTHR28190:SF1">
    <property type="entry name" value="NUCLEAR MIGRATION PROTEIN NUM1"/>
    <property type="match status" value="1"/>
</dbReference>
<evidence type="ECO:0000256" key="1">
    <source>
        <dbReference type="SAM" id="Coils"/>
    </source>
</evidence>
<feature type="region of interest" description="Disordered" evidence="2">
    <location>
        <begin position="1826"/>
        <end position="1890"/>
    </location>
</feature>
<feature type="compositionally biased region" description="Basic and acidic residues" evidence="2">
    <location>
        <begin position="347"/>
        <end position="367"/>
    </location>
</feature>
<feature type="region of interest" description="Disordered" evidence="2">
    <location>
        <begin position="1667"/>
        <end position="1783"/>
    </location>
</feature>
<feature type="compositionally biased region" description="Basic and acidic residues" evidence="2">
    <location>
        <begin position="1826"/>
        <end position="1835"/>
    </location>
</feature>
<feature type="compositionally biased region" description="Polar residues" evidence="2">
    <location>
        <begin position="696"/>
        <end position="708"/>
    </location>
</feature>
<proteinExistence type="predicted"/>
<feature type="compositionally biased region" description="Low complexity" evidence="2">
    <location>
        <begin position="1014"/>
        <end position="1025"/>
    </location>
</feature>
<feature type="compositionally biased region" description="Polar residues" evidence="2">
    <location>
        <begin position="597"/>
        <end position="606"/>
    </location>
</feature>
<comment type="caution">
    <text evidence="4">The sequence shown here is derived from an EMBL/GenBank/DDBJ whole genome shotgun (WGS) entry which is preliminary data.</text>
</comment>
<feature type="compositionally biased region" description="Acidic residues" evidence="2">
    <location>
        <begin position="480"/>
        <end position="490"/>
    </location>
</feature>
<dbReference type="PANTHER" id="PTHR28190">
    <property type="entry name" value="NUCLEAR MIGRATION PROTEIN NUM1"/>
    <property type="match status" value="1"/>
</dbReference>
<reference evidence="4" key="1">
    <citation type="submission" date="2022-10" db="EMBL/GenBank/DDBJ databases">
        <title>Culturing micro-colonial fungi from biological soil crusts in the Mojave desert and describing Neophaeococcomyces mojavensis, and introducing the new genera and species Taxawa tesnikishii.</title>
        <authorList>
            <person name="Kurbessoian T."/>
            <person name="Stajich J.E."/>
        </authorList>
    </citation>
    <scope>NUCLEOTIDE SEQUENCE</scope>
    <source>
        <strain evidence="4">TK_1</strain>
    </source>
</reference>
<dbReference type="CDD" id="cd13365">
    <property type="entry name" value="PH_PLC_plant-like"/>
    <property type="match status" value="1"/>
</dbReference>
<dbReference type="Pfam" id="PF12814">
    <property type="entry name" value="Mcp5_PH"/>
    <property type="match status" value="1"/>
</dbReference>
<evidence type="ECO:0000313" key="4">
    <source>
        <dbReference type="EMBL" id="KAJ9667012.1"/>
    </source>
</evidence>
<feature type="coiled-coil region" evidence="1">
    <location>
        <begin position="56"/>
        <end position="100"/>
    </location>
</feature>
<feature type="compositionally biased region" description="Polar residues" evidence="2">
    <location>
        <begin position="1172"/>
        <end position="1199"/>
    </location>
</feature>
<keyword evidence="1" id="KW-0175">Coiled coil</keyword>
<dbReference type="Gene3D" id="1.20.5.1160">
    <property type="entry name" value="Vasodilator-stimulated phosphoprotein"/>
    <property type="match status" value="1"/>
</dbReference>
<evidence type="ECO:0000313" key="5">
    <source>
        <dbReference type="Proteomes" id="UP001172684"/>
    </source>
</evidence>
<dbReference type="SMART" id="SM00233">
    <property type="entry name" value="PH"/>
    <property type="match status" value="1"/>
</dbReference>
<evidence type="ECO:0000256" key="2">
    <source>
        <dbReference type="SAM" id="MobiDB-lite"/>
    </source>
</evidence>
<feature type="compositionally biased region" description="Polar residues" evidence="2">
    <location>
        <begin position="152"/>
        <end position="161"/>
    </location>
</feature>
<feature type="compositionally biased region" description="Polar residues" evidence="2">
    <location>
        <begin position="524"/>
        <end position="537"/>
    </location>
</feature>
<name>A0ABQ9P3Q5_9PEZI</name>
<dbReference type="InterPro" id="IPR053005">
    <property type="entry name" value="Nuclear_Pos-Cytoskel_Interact"/>
</dbReference>
<feature type="coiled-coil region" evidence="1">
    <location>
        <begin position="192"/>
        <end position="240"/>
    </location>
</feature>
<feature type="compositionally biased region" description="Low complexity" evidence="2">
    <location>
        <begin position="140"/>
        <end position="151"/>
    </location>
</feature>
<feature type="domain" description="PH" evidence="3">
    <location>
        <begin position="1550"/>
        <end position="1661"/>
    </location>
</feature>
<dbReference type="EMBL" id="JAPDRL010000015">
    <property type="protein sequence ID" value="KAJ9667012.1"/>
    <property type="molecule type" value="Genomic_DNA"/>
</dbReference>
<gene>
    <name evidence="4" type="ORF">H2201_002845</name>
</gene>
<dbReference type="InterPro" id="IPR024774">
    <property type="entry name" value="PH_dom-Mcp5-type"/>
</dbReference>
<accession>A0ABQ9P3Q5</accession>
<feature type="region of interest" description="Disordered" evidence="2">
    <location>
        <begin position="1105"/>
        <end position="1138"/>
    </location>
</feature>
<dbReference type="Proteomes" id="UP001172684">
    <property type="component" value="Unassembled WGS sequence"/>
</dbReference>
<feature type="compositionally biased region" description="Low complexity" evidence="2">
    <location>
        <begin position="1748"/>
        <end position="1773"/>
    </location>
</feature>
<feature type="compositionally biased region" description="Basic and acidic residues" evidence="2">
    <location>
        <begin position="1857"/>
        <end position="1867"/>
    </location>
</feature>
<feature type="region of interest" description="Disordered" evidence="2">
    <location>
        <begin position="1002"/>
        <end position="1025"/>
    </location>
</feature>
<protein>
    <recommendedName>
        <fullName evidence="3">PH domain-containing protein</fullName>
    </recommendedName>
</protein>
<feature type="compositionally biased region" description="Polar residues" evidence="2">
    <location>
        <begin position="639"/>
        <end position="658"/>
    </location>
</feature>
<sequence length="1890" mass="205358">MATIANFPPGSLPAEEYADNDPFITAQTPDQARHRYSSFNTNQFSLYSSGSPSQTKRALEAHLAETERRLQEASQLGTVLVQQRRELSEKLKEVETQQTDNEIGPELRQKLVDLEKEFNEVGRETARAFIPKPRIPSGESVGSTSTSIYSSEAQHSPSKVSVPSRKQRNHQPSRIHDIKLATEISSSLLTQIRELQAVLAEKDEALKAVVSEKSQQELEVEGLLQRLRALDESEQRYKDENWSLETQVHELLAASKEAADRETRLTQGLNAAKAEKAAVEHEFEELNQVHGKLSEEHASFKKQLDSEISGLRRNVSMGESERGALQRKIDDLISQNQELAKAVAYRMRAEEQERERDTASEKEDDAAGRITPEHSPPPSPTKATPRNGALESETLKSSLAHAHRMIQNLKNNIHREKTEKIELKRMLQDARDELESRRNGGIGPDSAVKKRKSNAQQDVFKKPARPERLGGARTSNAEIIIDDPEWEDHDGQESPSRQAAARAVNGTATAGEGFGSSRLAPPSFNDSYQGSTDTSDAFETANERDGTTTETDAFMTTAETLDGDSSGDVTETEGNVTTDMLARARRPSPLALKNGDRNSYMSTASASGDDYDEGDLRTPVQAQQPRYRLKINRGGYMRSSRSSTGVLPSIEPSFQDSPASVVSSSSDHAAGKTLFSELGNLSDGESEEGSIREGTPSHSQVSSRQASASPELRKSVLSRELNDKPARPTAAMVDSSMMTEPWEPQSDLSNPATIISAALAGGFGLGLGTSTRNEATMQHKSTVAPAVAEADKALTDAIRVPLPADEASTIIEDTRPEAVTTPLTPTKLNMSAISTLQSEPIVPIVEESSTHIPTEASQTVPSATLEISSIAAQEVEPVEPYIPEVAAVTAAPAPEQLRPDSATLGAALIGANTQKTVPASPEWARTAVAERKPELEFAPIVEEEVVPVSPPMPSTPTMPAFKAPGPVHPTSVDPFWSGSAHAEAPRQSAAVTTDDHIKKLPPFTMSMVGEPQSTEPLTPERPTTPGRVLRINAFASEEPTDVPALPGTDASKPGAGFFGAISERERTLSALESGQGQDEISPAPRQDGDRAAHDVKRISAVQAFFRDRSRTPERAEAGLAAGDEEVPPVPQLSKTDLPATGDTIMMSLQDDIDRELRDRNGGSAPADVRNNAVASGSSHDGSVHTTETYVDQDSVTPITPASRRDIDRDFTDQKRISAAVDFFKESDRRTSVPSGTESPGPVLSARGERREKRPAGVLIAEDETSQPVREEPAWQELNEGSCEWHRAPAALELSKDENRGRSKTPERGRMPFQPVDANAVNGERPVTAKRDGALPARRPQLEMADEGTQTMVSAEQIEKLLSRKALPITTTAPPIQPPSPRKSSSPKRSSIIPAGVIVDPMPPKSRRLSGTGSVRSIRAASPPPLPADHKQVIAAAAQRAPAPPPPVPSSPGTMGPPVMPASAYKTSAPFRPRTPTGDRMASPTSKGGTTPRPQFTTRRSDTSTPISRHASVSSFASELDQRFNITRNALPLDQFDPATTDPRMIQAITQTMIGEFLWKYTRKAGRGEMSENRHRRFFWVHPYTRTLYWSEQDPVTAGRAQLKAKSVAIEAVRVVTDDNPLPPGLHRKSIIVVTPGRSIKFTATTGQRHETWFNALSYLLLRTSSERDDEAQMTDADVDEFNPPYDRSQSRANRVSHASLSSYNSRTTRTSSPQRNGVPTLAQRQSAAAERTQNGTTATQPQGNSNQGSMSGRLSSLSGLFRAPSGMRGSFSSRRSRHSQQPEMIYDAPVVHDSAEDLRRVIETQEREADRLENVRACCDGKHDVGSLPHRKETTGRGSRASRHSLSLTGSVASRHRQSETITDRHGHGTGQDGRYHAQTEMEAAASGAG</sequence>
<dbReference type="InterPro" id="IPR001849">
    <property type="entry name" value="PH_domain"/>
</dbReference>
<keyword evidence="5" id="KW-1185">Reference proteome</keyword>
<dbReference type="SUPFAM" id="SSF50729">
    <property type="entry name" value="PH domain-like"/>
    <property type="match status" value="1"/>
</dbReference>
<feature type="compositionally biased region" description="Basic and acidic residues" evidence="2">
    <location>
        <begin position="1293"/>
        <end position="1309"/>
    </location>
</feature>
<feature type="region of interest" description="Disordered" evidence="2">
    <location>
        <begin position="1069"/>
        <end position="1091"/>
    </location>
</feature>
<feature type="compositionally biased region" description="Basic and acidic residues" evidence="2">
    <location>
        <begin position="459"/>
        <end position="470"/>
    </location>
</feature>
<feature type="compositionally biased region" description="Polar residues" evidence="2">
    <location>
        <begin position="1713"/>
        <end position="1747"/>
    </location>
</feature>
<feature type="region of interest" description="Disordered" evidence="2">
    <location>
        <begin position="432"/>
        <end position="553"/>
    </location>
</feature>
<feature type="compositionally biased region" description="Low complexity" evidence="2">
    <location>
        <begin position="1381"/>
        <end position="1393"/>
    </location>
</feature>
<feature type="compositionally biased region" description="Acidic residues" evidence="2">
    <location>
        <begin position="1667"/>
        <end position="1680"/>
    </location>
</feature>
<feature type="compositionally biased region" description="Basic and acidic residues" evidence="2">
    <location>
        <begin position="1105"/>
        <end position="1116"/>
    </location>
</feature>
<feature type="compositionally biased region" description="Low complexity" evidence="2">
    <location>
        <begin position="499"/>
        <end position="511"/>
    </location>
</feature>
<dbReference type="PROSITE" id="PS50003">
    <property type="entry name" value="PH_DOMAIN"/>
    <property type="match status" value="1"/>
</dbReference>
<feature type="region of interest" description="Disordered" evidence="2">
    <location>
        <begin position="1156"/>
        <end position="1210"/>
    </location>
</feature>
<evidence type="ECO:0000259" key="3">
    <source>
        <dbReference type="PROSITE" id="PS50003"/>
    </source>
</evidence>
<feature type="compositionally biased region" description="Polar residues" evidence="2">
    <location>
        <begin position="1482"/>
        <end position="1513"/>
    </location>
</feature>
<feature type="region of interest" description="Disordered" evidence="2">
    <location>
        <begin position="346"/>
        <end position="387"/>
    </location>
</feature>
<feature type="region of interest" description="Disordered" evidence="2">
    <location>
        <begin position="1363"/>
        <end position="1513"/>
    </location>
</feature>
<feature type="coiled-coil region" evidence="1">
    <location>
        <begin position="269"/>
        <end position="296"/>
    </location>
</feature>
<feature type="compositionally biased region" description="Low complexity" evidence="2">
    <location>
        <begin position="1699"/>
        <end position="1712"/>
    </location>
</feature>
<organism evidence="4 5">
    <name type="scientific">Coniosporium apollinis</name>
    <dbReference type="NCBI Taxonomy" id="61459"/>
    <lineage>
        <taxon>Eukaryota</taxon>
        <taxon>Fungi</taxon>
        <taxon>Dikarya</taxon>
        <taxon>Ascomycota</taxon>
        <taxon>Pezizomycotina</taxon>
        <taxon>Dothideomycetes</taxon>
        <taxon>Dothideomycetes incertae sedis</taxon>
        <taxon>Coniosporium</taxon>
    </lineage>
</organism>
<feature type="region of interest" description="Disordered" evidence="2">
    <location>
        <begin position="1226"/>
        <end position="1349"/>
    </location>
</feature>
<feature type="region of interest" description="Disordered" evidence="2">
    <location>
        <begin position="581"/>
        <end position="665"/>
    </location>
</feature>
<feature type="region of interest" description="Disordered" evidence="2">
    <location>
        <begin position="132"/>
        <end position="172"/>
    </location>
</feature>
<feature type="region of interest" description="Disordered" evidence="2">
    <location>
        <begin position="677"/>
        <end position="748"/>
    </location>
</feature>